<name>A0A6H5G2T5_9HEMI</name>
<dbReference type="OrthoDB" id="6629701at2759"/>
<feature type="region of interest" description="Disordered" evidence="1">
    <location>
        <begin position="163"/>
        <end position="191"/>
    </location>
</feature>
<keyword evidence="4" id="KW-1185">Reference proteome</keyword>
<dbReference type="Proteomes" id="UP000479000">
    <property type="component" value="Unassembled WGS sequence"/>
</dbReference>
<protein>
    <submittedName>
        <fullName evidence="3">Uncharacterized protein</fullName>
    </submittedName>
</protein>
<feature type="compositionally biased region" description="Pro residues" evidence="1">
    <location>
        <begin position="170"/>
        <end position="182"/>
    </location>
</feature>
<evidence type="ECO:0000256" key="1">
    <source>
        <dbReference type="SAM" id="MobiDB-lite"/>
    </source>
</evidence>
<dbReference type="AlphaFoldDB" id="A0A6H5G2T5"/>
<accession>A0A6H5G2T5</accession>
<proteinExistence type="predicted"/>
<gene>
    <name evidence="3" type="ORF">NTEN_LOCUS3391</name>
</gene>
<keyword evidence="2" id="KW-0812">Transmembrane</keyword>
<dbReference type="EMBL" id="CADCXU010005332">
    <property type="protein sequence ID" value="CAA9997037.1"/>
    <property type="molecule type" value="Genomic_DNA"/>
</dbReference>
<keyword evidence="2" id="KW-0472">Membrane</keyword>
<reference evidence="3 4" key="1">
    <citation type="submission" date="2020-02" db="EMBL/GenBank/DDBJ databases">
        <authorList>
            <person name="Ferguson B K."/>
        </authorList>
    </citation>
    <scope>NUCLEOTIDE SEQUENCE [LARGE SCALE GENOMIC DNA]</scope>
</reference>
<feature type="transmembrane region" description="Helical" evidence="2">
    <location>
        <begin position="6"/>
        <end position="30"/>
    </location>
</feature>
<sequence>MRLSLSFIASLTPSSIISLSFCFIEFYFEFDYEFEFLFHSRHKPYKKDKRVKVAMTVILLIIYFIINQLFYMFDKVARTAIFAKLVIALKIFVVVKLLELKRYLWWVKEEKKEGEYHSELSLHDHHYDDHDHHYDSYGPPDHHGPPHWHAGWYSRNDPQTQAYHAQIPGPMAPALPPYPPYNPDKTIKKRR</sequence>
<keyword evidence="2" id="KW-1133">Transmembrane helix</keyword>
<feature type="transmembrane region" description="Helical" evidence="2">
    <location>
        <begin position="79"/>
        <end position="98"/>
    </location>
</feature>
<evidence type="ECO:0000313" key="3">
    <source>
        <dbReference type="EMBL" id="CAA9997037.1"/>
    </source>
</evidence>
<evidence type="ECO:0000313" key="4">
    <source>
        <dbReference type="Proteomes" id="UP000479000"/>
    </source>
</evidence>
<organism evidence="3 4">
    <name type="scientific">Nesidiocoris tenuis</name>
    <dbReference type="NCBI Taxonomy" id="355587"/>
    <lineage>
        <taxon>Eukaryota</taxon>
        <taxon>Metazoa</taxon>
        <taxon>Ecdysozoa</taxon>
        <taxon>Arthropoda</taxon>
        <taxon>Hexapoda</taxon>
        <taxon>Insecta</taxon>
        <taxon>Pterygota</taxon>
        <taxon>Neoptera</taxon>
        <taxon>Paraneoptera</taxon>
        <taxon>Hemiptera</taxon>
        <taxon>Heteroptera</taxon>
        <taxon>Panheteroptera</taxon>
        <taxon>Cimicomorpha</taxon>
        <taxon>Miridae</taxon>
        <taxon>Dicyphina</taxon>
        <taxon>Nesidiocoris</taxon>
    </lineage>
</organism>
<evidence type="ECO:0000256" key="2">
    <source>
        <dbReference type="SAM" id="Phobius"/>
    </source>
</evidence>
<feature type="transmembrane region" description="Helical" evidence="2">
    <location>
        <begin position="51"/>
        <end position="73"/>
    </location>
</feature>